<evidence type="ECO:0000313" key="2">
    <source>
        <dbReference type="EMBL" id="CCE29547.1"/>
    </source>
</evidence>
<reference evidence="2 3" key="1">
    <citation type="journal article" date="2013" name="PLoS Genet.">
        <title>Plant-symbiotic fungi as chemical engineers: Multi-genome analysis of the Clavicipitaceae reveals dynamics of alkaloid loci.</title>
        <authorList>
            <person name="Schardl C.L."/>
            <person name="Young C.A."/>
            <person name="Hesse U."/>
            <person name="Amyotte S.G."/>
            <person name="Andreeva K."/>
            <person name="Calie P.J."/>
            <person name="Fleetwood D.J."/>
            <person name="Haws D.C."/>
            <person name="Moore N."/>
            <person name="Oeser B."/>
            <person name="Panaccione D.G."/>
            <person name="Schweri K.K."/>
            <person name="Voisey C.R."/>
            <person name="Farman M.L."/>
            <person name="Jaromczyk J.W."/>
            <person name="Roe B.A."/>
            <person name="O'Sullivan D.M."/>
            <person name="Scott B."/>
            <person name="Tudzynski P."/>
            <person name="An Z."/>
            <person name="Arnaoudova E.G."/>
            <person name="Bullock C.T."/>
            <person name="Charlton N.D."/>
            <person name="Chen L."/>
            <person name="Cox M."/>
            <person name="Dinkins R.D."/>
            <person name="Florea S."/>
            <person name="Glenn A.E."/>
            <person name="Gordon A."/>
            <person name="Gueldener U."/>
            <person name="Harris D.R."/>
            <person name="Hollin W."/>
            <person name="Jaromczyk J."/>
            <person name="Johnson R.D."/>
            <person name="Khan A.K."/>
            <person name="Leistner E."/>
            <person name="Leuchtmann A."/>
            <person name="Li C."/>
            <person name="Liu J."/>
            <person name="Liu J."/>
            <person name="Liu M."/>
            <person name="Mace W."/>
            <person name="Machado C."/>
            <person name="Nagabhyru P."/>
            <person name="Pan J."/>
            <person name="Schmid J."/>
            <person name="Sugawara K."/>
            <person name="Steiner U."/>
            <person name="Takach J.E."/>
            <person name="Tanaka E."/>
            <person name="Webb J.S."/>
            <person name="Wilson E.V."/>
            <person name="Wiseman J.L."/>
            <person name="Yoshida R."/>
            <person name="Zeng Z."/>
        </authorList>
    </citation>
    <scope>NUCLEOTIDE SEQUENCE [LARGE SCALE GENOMIC DNA]</scope>
    <source>
        <strain evidence="2 3">20.1</strain>
    </source>
</reference>
<dbReference type="InterPro" id="IPR045518">
    <property type="entry name" value="2EXR"/>
</dbReference>
<dbReference type="VEuPathDB" id="FungiDB:CPUR_03394"/>
<dbReference type="PhylomeDB" id="M1VVH8"/>
<dbReference type="HOGENOM" id="CLU_046152_0_0_1"/>
<evidence type="ECO:0000259" key="1">
    <source>
        <dbReference type="Pfam" id="PF20150"/>
    </source>
</evidence>
<comment type="caution">
    <text evidence="2">The sequence shown here is derived from an EMBL/GenBank/DDBJ whole genome shotgun (WGS) entry which is preliminary data.</text>
</comment>
<dbReference type="Pfam" id="PF20150">
    <property type="entry name" value="2EXR"/>
    <property type="match status" value="1"/>
</dbReference>
<keyword evidence="3" id="KW-1185">Reference proteome</keyword>
<sequence length="352" mass="39895">MCSDEPMSTDNTSNTGYDAKINTQNHLCLTDDETEVSGEVGGIQDGDTAPGAFPQFMQLPPELRHQIWHFYCPDLTVKARVLPVLNWPGSTVQSYPHGQTNLSIPAYHLLEDHTRNLRATLSTHRESRSIAVRKYPDELVMGAAPGTSIVRFRKETDVIFLLELSTHVTYSVPEFGRIIQNLAVETVEDSEEQHEPEDWLLTALPALKGLFPNLRRLFSYQPTQRWFPSRGDWITHECVHWYTAATKKYLEQESGLIGHTNVLYFWPDLDTYPDLVRSSVPRVCSLQTMDKAGVEFWPIVRFGSDMSMRVYDMMSWNCWSSSAGDDSSEANGDDEVMELLASQNVELSPGEN</sequence>
<dbReference type="STRING" id="1111077.M1VVH8"/>
<proteinExistence type="predicted"/>
<organism evidence="2 3">
    <name type="scientific">Claviceps purpurea (strain 20.1)</name>
    <name type="common">Ergot fungus</name>
    <name type="synonym">Sphacelia segetum</name>
    <dbReference type="NCBI Taxonomy" id="1111077"/>
    <lineage>
        <taxon>Eukaryota</taxon>
        <taxon>Fungi</taxon>
        <taxon>Dikarya</taxon>
        <taxon>Ascomycota</taxon>
        <taxon>Pezizomycotina</taxon>
        <taxon>Sordariomycetes</taxon>
        <taxon>Hypocreomycetidae</taxon>
        <taxon>Hypocreales</taxon>
        <taxon>Clavicipitaceae</taxon>
        <taxon>Claviceps</taxon>
    </lineage>
</organism>
<dbReference type="eggNOG" id="ENOG502SWCQ">
    <property type="taxonomic scope" value="Eukaryota"/>
</dbReference>
<evidence type="ECO:0000313" key="3">
    <source>
        <dbReference type="Proteomes" id="UP000016801"/>
    </source>
</evidence>
<name>M1VVH8_CLAP2</name>
<gene>
    <name evidence="2" type="ORF">CPUR_03394</name>
</gene>
<dbReference type="OrthoDB" id="3501032at2759"/>
<dbReference type="EMBL" id="CAGA01000015">
    <property type="protein sequence ID" value="CCE29547.1"/>
    <property type="molecule type" value="Genomic_DNA"/>
</dbReference>
<dbReference type="AlphaFoldDB" id="M1VVH8"/>
<feature type="domain" description="2EXR" evidence="1">
    <location>
        <begin position="53"/>
        <end position="159"/>
    </location>
</feature>
<protein>
    <recommendedName>
        <fullName evidence="1">2EXR domain-containing protein</fullName>
    </recommendedName>
</protein>
<dbReference type="Proteomes" id="UP000016801">
    <property type="component" value="Unassembled WGS sequence"/>
</dbReference>
<accession>M1VVH8</accession>